<dbReference type="RefSeq" id="XP_007773247.1">
    <property type="nucleotide sequence ID" value="XM_007775057.1"/>
</dbReference>
<dbReference type="GeneID" id="19200258"/>
<dbReference type="Gene3D" id="3.40.605.10">
    <property type="entry name" value="Aldehyde Dehydrogenase, Chain A, domain 1"/>
    <property type="match status" value="1"/>
</dbReference>
<feature type="compositionally biased region" description="Polar residues" evidence="6">
    <location>
        <begin position="1"/>
        <end position="34"/>
    </location>
</feature>
<dbReference type="PROSITE" id="PS00070">
    <property type="entry name" value="ALDEHYDE_DEHYDR_CYS"/>
    <property type="match status" value="1"/>
</dbReference>
<dbReference type="AlphaFoldDB" id="A0A5M3MD53"/>
<dbReference type="GO" id="GO:0006081">
    <property type="term" value="P:aldehyde metabolic process"/>
    <property type="evidence" value="ECO:0007669"/>
    <property type="project" value="InterPro"/>
</dbReference>
<comment type="caution">
    <text evidence="8">The sequence shown here is derived from an EMBL/GenBank/DDBJ whole genome shotgun (WGS) entry which is preliminary data.</text>
</comment>
<feature type="domain" description="Aldehyde dehydrogenase" evidence="7">
    <location>
        <begin position="55"/>
        <end position="470"/>
    </location>
</feature>
<evidence type="ECO:0000313" key="8">
    <source>
        <dbReference type="EMBL" id="EIW76937.1"/>
    </source>
</evidence>
<organism evidence="8 9">
    <name type="scientific">Coniophora puteana (strain RWD-64-598)</name>
    <name type="common">Brown rot fungus</name>
    <dbReference type="NCBI Taxonomy" id="741705"/>
    <lineage>
        <taxon>Eukaryota</taxon>
        <taxon>Fungi</taxon>
        <taxon>Dikarya</taxon>
        <taxon>Basidiomycota</taxon>
        <taxon>Agaricomycotina</taxon>
        <taxon>Agaricomycetes</taxon>
        <taxon>Agaricomycetidae</taxon>
        <taxon>Boletales</taxon>
        <taxon>Coniophorineae</taxon>
        <taxon>Coniophoraceae</taxon>
        <taxon>Coniophora</taxon>
    </lineage>
</organism>
<dbReference type="InterPro" id="IPR016160">
    <property type="entry name" value="Ald_DH_CS_CYS"/>
</dbReference>
<dbReference type="GO" id="GO:0004029">
    <property type="term" value="F:aldehyde dehydrogenase (NAD+) activity"/>
    <property type="evidence" value="ECO:0007669"/>
    <property type="project" value="TreeGrafter"/>
</dbReference>
<evidence type="ECO:0000256" key="2">
    <source>
        <dbReference type="ARBA" id="ARBA00023002"/>
    </source>
</evidence>
<evidence type="ECO:0000256" key="4">
    <source>
        <dbReference type="PIRNR" id="PIRNR036492"/>
    </source>
</evidence>
<comment type="similarity">
    <text evidence="1 4">Belongs to the aldehyde dehydrogenase family.</text>
</comment>
<dbReference type="Pfam" id="PF00171">
    <property type="entry name" value="Aldedh"/>
    <property type="match status" value="1"/>
</dbReference>
<proteinExistence type="inferred from homology"/>
<dbReference type="Proteomes" id="UP000053558">
    <property type="component" value="Unassembled WGS sequence"/>
</dbReference>
<name>A0A5M3MD53_CONPW</name>
<feature type="active site" evidence="5">
    <location>
        <position position="246"/>
    </location>
</feature>
<dbReference type="SUPFAM" id="SSF53720">
    <property type="entry name" value="ALDH-like"/>
    <property type="match status" value="1"/>
</dbReference>
<dbReference type="PIRSF" id="PIRSF036492">
    <property type="entry name" value="ALDH"/>
    <property type="match status" value="1"/>
</dbReference>
<dbReference type="InterPro" id="IPR016162">
    <property type="entry name" value="Ald_DH_N"/>
</dbReference>
<dbReference type="OMA" id="AVANCIV"/>
<dbReference type="OrthoDB" id="440325at2759"/>
<evidence type="ECO:0000256" key="3">
    <source>
        <dbReference type="ARBA" id="ARBA00023027"/>
    </source>
</evidence>
<dbReference type="GO" id="GO:0005737">
    <property type="term" value="C:cytoplasm"/>
    <property type="evidence" value="ECO:0007669"/>
    <property type="project" value="TreeGrafter"/>
</dbReference>
<protein>
    <recommendedName>
        <fullName evidence="4">Aldehyde dehydrogenase</fullName>
    </recommendedName>
</protein>
<evidence type="ECO:0000256" key="5">
    <source>
        <dbReference type="PIRSR" id="PIRSR036492-1"/>
    </source>
</evidence>
<evidence type="ECO:0000259" key="7">
    <source>
        <dbReference type="Pfam" id="PF00171"/>
    </source>
</evidence>
<dbReference type="EMBL" id="JH711585">
    <property type="protein sequence ID" value="EIW76937.1"/>
    <property type="molecule type" value="Genomic_DNA"/>
</dbReference>
<dbReference type="Gene3D" id="3.40.309.10">
    <property type="entry name" value="Aldehyde Dehydrogenase, Chain A, domain 2"/>
    <property type="match status" value="1"/>
</dbReference>
<gene>
    <name evidence="8" type="ORF">CONPUDRAFT_130377</name>
</gene>
<keyword evidence="3" id="KW-0520">NAD</keyword>
<dbReference type="FunFam" id="3.40.605.10:FF:000004">
    <property type="entry name" value="Aldehyde dehydrogenase"/>
    <property type="match status" value="1"/>
</dbReference>
<dbReference type="PANTHER" id="PTHR43570">
    <property type="entry name" value="ALDEHYDE DEHYDROGENASE"/>
    <property type="match status" value="1"/>
</dbReference>
<dbReference type="InterPro" id="IPR016161">
    <property type="entry name" value="Ald_DH/histidinol_DH"/>
</dbReference>
<feature type="region of interest" description="Disordered" evidence="6">
    <location>
        <begin position="1"/>
        <end position="35"/>
    </location>
</feature>
<evidence type="ECO:0000256" key="6">
    <source>
        <dbReference type="SAM" id="MobiDB-lite"/>
    </source>
</evidence>
<sequence length="523" mass="56682">MATPSATNGSTNGHANGTMSVDTPSSNGGDTSLETPLEDIENYHTLLHTTASTTHTHPLAWRRHQLLQLARMVQNHANELCDALWADMRKPRTEVIFTEIGALVQRAVKSAAKLEEWTKEERPSVGVHQGSWNATIYKVPKGVVLIIAPWNYPLILTLQPLIGALAAGCCALLKPSELVPTTSALLARLVSQYLDPSAVRVVLGGVPAATRLLALRWDHIHYTGNGRVARVVAAAAAKFLTPLNLELGGKGPVCVDPAYDVDLAAKRILWGKVNNAGQVCVAPDYILASYTSLDTLVASLRKWYAAFYPPSTGGALHSREYASIVSDAHYARLTGLLARTKGTIVMGGGTENSAEWPRRIEPTVVVGVQGDDALMEEEIFGPILPIIAIDAVDSAIDFVRSRPTPLVLYMFTEDPLFKQRILNETRSGNVVFNDVFQQLDVDELPFAGVGDSGYGNQIMEYTYQAFTQLRSSIDMPIDAEPALSVRYTPRGEDATRIITSAAWQTIPPSSAPAPAKSQSSFPF</sequence>
<dbReference type="InterPro" id="IPR016163">
    <property type="entry name" value="Ald_DH_C"/>
</dbReference>
<reference evidence="9" key="1">
    <citation type="journal article" date="2012" name="Science">
        <title>The Paleozoic origin of enzymatic lignin decomposition reconstructed from 31 fungal genomes.</title>
        <authorList>
            <person name="Floudas D."/>
            <person name="Binder M."/>
            <person name="Riley R."/>
            <person name="Barry K."/>
            <person name="Blanchette R.A."/>
            <person name="Henrissat B."/>
            <person name="Martinez A.T."/>
            <person name="Otillar R."/>
            <person name="Spatafora J.W."/>
            <person name="Yadav J.S."/>
            <person name="Aerts A."/>
            <person name="Benoit I."/>
            <person name="Boyd A."/>
            <person name="Carlson A."/>
            <person name="Copeland A."/>
            <person name="Coutinho P.M."/>
            <person name="de Vries R.P."/>
            <person name="Ferreira P."/>
            <person name="Findley K."/>
            <person name="Foster B."/>
            <person name="Gaskell J."/>
            <person name="Glotzer D."/>
            <person name="Gorecki P."/>
            <person name="Heitman J."/>
            <person name="Hesse C."/>
            <person name="Hori C."/>
            <person name="Igarashi K."/>
            <person name="Jurgens J.A."/>
            <person name="Kallen N."/>
            <person name="Kersten P."/>
            <person name="Kohler A."/>
            <person name="Kuees U."/>
            <person name="Kumar T.K.A."/>
            <person name="Kuo A."/>
            <person name="LaButti K."/>
            <person name="Larrondo L.F."/>
            <person name="Lindquist E."/>
            <person name="Ling A."/>
            <person name="Lombard V."/>
            <person name="Lucas S."/>
            <person name="Lundell T."/>
            <person name="Martin R."/>
            <person name="McLaughlin D.J."/>
            <person name="Morgenstern I."/>
            <person name="Morin E."/>
            <person name="Murat C."/>
            <person name="Nagy L.G."/>
            <person name="Nolan M."/>
            <person name="Ohm R.A."/>
            <person name="Patyshakuliyeva A."/>
            <person name="Rokas A."/>
            <person name="Ruiz-Duenas F.J."/>
            <person name="Sabat G."/>
            <person name="Salamov A."/>
            <person name="Samejima M."/>
            <person name="Schmutz J."/>
            <person name="Slot J.C."/>
            <person name="St John F."/>
            <person name="Stenlid J."/>
            <person name="Sun H."/>
            <person name="Sun S."/>
            <person name="Syed K."/>
            <person name="Tsang A."/>
            <person name="Wiebenga A."/>
            <person name="Young D."/>
            <person name="Pisabarro A."/>
            <person name="Eastwood D.C."/>
            <person name="Martin F."/>
            <person name="Cullen D."/>
            <person name="Grigoriev I.V."/>
            <person name="Hibbett D.S."/>
        </authorList>
    </citation>
    <scope>NUCLEOTIDE SEQUENCE [LARGE SCALE GENOMIC DNA]</scope>
    <source>
        <strain evidence="9">RWD-64-598 SS2</strain>
    </source>
</reference>
<feature type="active site" evidence="5">
    <location>
        <position position="280"/>
    </location>
</feature>
<keyword evidence="2 4" id="KW-0560">Oxidoreductase</keyword>
<keyword evidence="9" id="KW-1185">Reference proteome</keyword>
<evidence type="ECO:0000313" key="9">
    <source>
        <dbReference type="Proteomes" id="UP000053558"/>
    </source>
</evidence>
<dbReference type="FunFam" id="3.40.309.10:FF:000003">
    <property type="entry name" value="Aldehyde dehydrogenase"/>
    <property type="match status" value="1"/>
</dbReference>
<dbReference type="KEGG" id="cput:CONPUDRAFT_130377"/>
<evidence type="ECO:0000256" key="1">
    <source>
        <dbReference type="ARBA" id="ARBA00009986"/>
    </source>
</evidence>
<dbReference type="InterPro" id="IPR015590">
    <property type="entry name" value="Aldehyde_DH_dom"/>
</dbReference>
<dbReference type="PANTHER" id="PTHR43570:SF16">
    <property type="entry name" value="ALDEHYDE DEHYDROGENASE TYPE III, ISOFORM Q"/>
    <property type="match status" value="1"/>
</dbReference>
<dbReference type="InterPro" id="IPR012394">
    <property type="entry name" value="Aldehyde_DH_NAD(P)"/>
</dbReference>
<accession>A0A5M3MD53</accession>